<gene>
    <name evidence="1" type="ORF">SAMN02745247_02102</name>
</gene>
<evidence type="ECO:0000313" key="1">
    <source>
        <dbReference type="EMBL" id="SHN59746.1"/>
    </source>
</evidence>
<reference evidence="1 2" key="1">
    <citation type="submission" date="2016-12" db="EMBL/GenBank/DDBJ databases">
        <authorList>
            <person name="Song W.-J."/>
            <person name="Kurnit D.M."/>
        </authorList>
    </citation>
    <scope>NUCLEOTIDE SEQUENCE [LARGE SCALE GENOMIC DNA]</scope>
    <source>
        <strain evidence="1 2">DSM 14810</strain>
    </source>
</reference>
<protein>
    <submittedName>
        <fullName evidence="1">Uncharacterized protein</fullName>
    </submittedName>
</protein>
<dbReference type="AlphaFoldDB" id="A0A1M7SMP2"/>
<dbReference type="RefSeq" id="WP_072703809.1">
    <property type="nucleotide sequence ID" value="NZ_FRDH01000008.1"/>
</dbReference>
<proteinExistence type="predicted"/>
<dbReference type="EMBL" id="FRDH01000008">
    <property type="protein sequence ID" value="SHN59746.1"/>
    <property type="molecule type" value="Genomic_DNA"/>
</dbReference>
<sequence>MIKPKKYRAKSLHHPAYVEGVYYCYPETTYCFEEDYKTHPIENIHVIINHSMTDWGLPNELKVFRIDPETLEKIE</sequence>
<accession>A0A1M7SMP2</accession>
<dbReference type="Proteomes" id="UP000184097">
    <property type="component" value="Unassembled WGS sequence"/>
</dbReference>
<evidence type="ECO:0000313" key="2">
    <source>
        <dbReference type="Proteomes" id="UP000184097"/>
    </source>
</evidence>
<name>A0A1M7SMP2_9FIRM</name>
<organism evidence="1 2">
    <name type="scientific">Butyrivibrio hungatei DSM 14810</name>
    <dbReference type="NCBI Taxonomy" id="1121132"/>
    <lineage>
        <taxon>Bacteria</taxon>
        <taxon>Bacillati</taxon>
        <taxon>Bacillota</taxon>
        <taxon>Clostridia</taxon>
        <taxon>Lachnospirales</taxon>
        <taxon>Lachnospiraceae</taxon>
        <taxon>Butyrivibrio</taxon>
    </lineage>
</organism>